<dbReference type="PROSITE" id="PS00615">
    <property type="entry name" value="C_TYPE_LECTIN_1"/>
    <property type="match status" value="1"/>
</dbReference>
<dbReference type="InterPro" id="IPR001304">
    <property type="entry name" value="C-type_lectin-like"/>
</dbReference>
<organism evidence="4">
    <name type="scientific">Ceriantheomorphe brasiliensis</name>
    <dbReference type="NCBI Taxonomy" id="1048506"/>
    <lineage>
        <taxon>Eukaryota</taxon>
        <taxon>Metazoa</taxon>
        <taxon>Cnidaria</taxon>
        <taxon>Anthozoa</taxon>
        <taxon>Ceriantharia</taxon>
        <taxon>Spirularia</taxon>
        <taxon>Cerianthidae</taxon>
        <taxon>Ceriantheomorphe</taxon>
    </lineage>
</organism>
<dbReference type="InterPro" id="IPR016187">
    <property type="entry name" value="CTDL_fold"/>
</dbReference>
<dbReference type="SUPFAM" id="SSF56436">
    <property type="entry name" value="C-type lectin-like"/>
    <property type="match status" value="1"/>
</dbReference>
<reference evidence="4" key="2">
    <citation type="submission" date="2020-07" db="EMBL/GenBank/DDBJ databases">
        <authorList>
            <person name="Klompen A.L."/>
            <person name="Macrander J."/>
            <person name="Reitzel A.M."/>
            <person name="Stampar S.N."/>
        </authorList>
    </citation>
    <scope>NUCLEOTIDE SEQUENCE</scope>
</reference>
<dbReference type="Pfam" id="PF00059">
    <property type="entry name" value="Lectin_C"/>
    <property type="match status" value="1"/>
</dbReference>
<evidence type="ECO:0000259" key="3">
    <source>
        <dbReference type="PROSITE" id="PS50041"/>
    </source>
</evidence>
<dbReference type="CDD" id="cd00037">
    <property type="entry name" value="CLECT"/>
    <property type="match status" value="1"/>
</dbReference>
<feature type="domain" description="C-type lectin" evidence="3">
    <location>
        <begin position="33"/>
        <end position="154"/>
    </location>
</feature>
<dbReference type="PANTHER" id="PTHR22803">
    <property type="entry name" value="MANNOSE, PHOSPHOLIPASE, LECTIN RECEPTOR RELATED"/>
    <property type="match status" value="1"/>
</dbReference>
<dbReference type="InterPro" id="IPR050111">
    <property type="entry name" value="C-type_lectin/snaclec_domain"/>
</dbReference>
<proteinExistence type="evidence at transcript level"/>
<dbReference type="InterPro" id="IPR016186">
    <property type="entry name" value="C-type_lectin-like/link_sf"/>
</dbReference>
<dbReference type="Gene3D" id="3.10.100.10">
    <property type="entry name" value="Mannose-Binding Protein A, subunit A"/>
    <property type="match status" value="1"/>
</dbReference>
<dbReference type="EMBL" id="MT747519">
    <property type="protein sequence ID" value="QNH72453.1"/>
    <property type="molecule type" value="mRNA"/>
</dbReference>
<feature type="signal peptide" evidence="2">
    <location>
        <begin position="1"/>
        <end position="21"/>
    </location>
</feature>
<sequence>MKFVLIALSMALFCTIQVSEGCCNNCHDGWVSYGENCYYFSTTETASWDDARKLCLKHGSDLASILTPEENSFLKDWAKRSSVFDVDGYWTGGNDQATEGTFVWGDGSTFSYSDWHAGEPNDLNNNEDCLELRKDFQFQWNDLDCSHLNAFICKKAC</sequence>
<name>A0A7G7WYW4_9CNID</name>
<evidence type="ECO:0000256" key="1">
    <source>
        <dbReference type="ARBA" id="ARBA00023157"/>
    </source>
</evidence>
<dbReference type="InterPro" id="IPR018378">
    <property type="entry name" value="C-type_lectin_CS"/>
</dbReference>
<keyword evidence="2" id="KW-0732">Signal</keyword>
<reference evidence="4" key="1">
    <citation type="journal article" date="2020" name="Mar. Drugs">
        <title>Transcriptomic Analysis of Four Cerianthid (Cnidaria, Ceriantharia) Venoms.</title>
        <authorList>
            <person name="Klompen A.M.L."/>
            <person name="Macrander J."/>
            <person name="Reitzel A.M."/>
            <person name="Stampar S.N."/>
        </authorList>
    </citation>
    <scope>NUCLEOTIDE SEQUENCE</scope>
</reference>
<accession>A0A7G7WYW4</accession>
<dbReference type="AlphaFoldDB" id="A0A7G7WYW4"/>
<keyword evidence="1" id="KW-1015">Disulfide bond</keyword>
<protein>
    <submittedName>
        <fullName evidence="4">Toxin candidate TRINITY_DN20625_c6_g6_i3.p1</fullName>
    </submittedName>
</protein>
<evidence type="ECO:0000256" key="2">
    <source>
        <dbReference type="SAM" id="SignalP"/>
    </source>
</evidence>
<feature type="chain" id="PRO_5028980867" evidence="2">
    <location>
        <begin position="22"/>
        <end position="157"/>
    </location>
</feature>
<dbReference type="SMART" id="SM00034">
    <property type="entry name" value="CLECT"/>
    <property type="match status" value="1"/>
</dbReference>
<dbReference type="PROSITE" id="PS50041">
    <property type="entry name" value="C_TYPE_LECTIN_2"/>
    <property type="match status" value="1"/>
</dbReference>
<evidence type="ECO:0000313" key="4">
    <source>
        <dbReference type="EMBL" id="QNH72453.1"/>
    </source>
</evidence>